<dbReference type="Proteomes" id="UP000199452">
    <property type="component" value="Unassembled WGS sequence"/>
</dbReference>
<proteinExistence type="predicted"/>
<dbReference type="EMBL" id="FMYP01000015">
    <property type="protein sequence ID" value="SDC03054.1"/>
    <property type="molecule type" value="Genomic_DNA"/>
</dbReference>
<evidence type="ECO:0000256" key="2">
    <source>
        <dbReference type="SAM" id="Phobius"/>
    </source>
</evidence>
<keyword evidence="4" id="KW-1185">Reference proteome</keyword>
<dbReference type="STRING" id="1640674.SAMN05216323_101513"/>
<evidence type="ECO:0000313" key="4">
    <source>
        <dbReference type="Proteomes" id="UP000199452"/>
    </source>
</evidence>
<protein>
    <submittedName>
        <fullName evidence="3">Uncharacterized protein</fullName>
    </submittedName>
</protein>
<evidence type="ECO:0000313" key="3">
    <source>
        <dbReference type="EMBL" id="SDC03054.1"/>
    </source>
</evidence>
<dbReference type="AlphaFoldDB" id="A0A1G6I975"/>
<evidence type="ECO:0000256" key="1">
    <source>
        <dbReference type="SAM" id="MobiDB-lite"/>
    </source>
</evidence>
<reference evidence="3 4" key="1">
    <citation type="submission" date="2016-09" db="EMBL/GenBank/DDBJ databases">
        <authorList>
            <person name="Capua I."/>
            <person name="De Benedictis P."/>
            <person name="Joannis T."/>
            <person name="Lombin L.H."/>
            <person name="Cattoli G."/>
        </authorList>
    </citation>
    <scope>NUCLEOTIDE SEQUENCE [LARGE SCALE GENOMIC DNA]</scope>
    <source>
        <strain evidence="3 4">A7P-90m</strain>
    </source>
</reference>
<accession>A0A1G6I975</accession>
<keyword evidence="2" id="KW-1133">Transmembrane helix</keyword>
<feature type="region of interest" description="Disordered" evidence="1">
    <location>
        <begin position="64"/>
        <end position="100"/>
    </location>
</feature>
<feature type="region of interest" description="Disordered" evidence="1">
    <location>
        <begin position="25"/>
        <end position="52"/>
    </location>
</feature>
<name>A0A1G6I975_9BACT</name>
<dbReference type="RefSeq" id="WP_092436813.1">
    <property type="nucleotide sequence ID" value="NZ_FMYP01000015.1"/>
</dbReference>
<keyword evidence="2" id="KW-0812">Transmembrane</keyword>
<feature type="transmembrane region" description="Helical" evidence="2">
    <location>
        <begin position="6"/>
        <end position="22"/>
    </location>
</feature>
<organism evidence="3 4">
    <name type="scientific">Williamwhitmania taraxaci</name>
    <dbReference type="NCBI Taxonomy" id="1640674"/>
    <lineage>
        <taxon>Bacteria</taxon>
        <taxon>Pseudomonadati</taxon>
        <taxon>Bacteroidota</taxon>
        <taxon>Bacteroidia</taxon>
        <taxon>Bacteroidales</taxon>
        <taxon>Williamwhitmaniaceae</taxon>
        <taxon>Williamwhitmania</taxon>
    </lineage>
</organism>
<gene>
    <name evidence="3" type="ORF">SAMN05216323_101513</name>
</gene>
<sequence length="188" mass="21235">MDKSTIIYLIAIGLFILSKAFTKKKQQKEEPAEGSPFDAIFGGEQAAPRTTRSDPFEEIFESFGKAGPAQEEPAEQPSARMQNGYYSEEAYSEEQEYPSYSEQLLDTPATAAFTPIDTVEDSIYNPTKLSVENESNFEGELTAMTTFDADQKKREEAEMHEVSPYVTNFNLKYAMVYAEILKPKFQEI</sequence>
<keyword evidence="2" id="KW-0472">Membrane</keyword>